<keyword evidence="5" id="KW-1185">Reference proteome</keyword>
<dbReference type="PANTHER" id="PTHR43767:SF1">
    <property type="entry name" value="NONRIBOSOMAL PEPTIDE SYNTHASE PES1 (EUROFUNG)-RELATED"/>
    <property type="match status" value="1"/>
</dbReference>
<evidence type="ECO:0000259" key="2">
    <source>
        <dbReference type="Pfam" id="PF00501"/>
    </source>
</evidence>
<evidence type="ECO:0000256" key="1">
    <source>
        <dbReference type="SAM" id="MobiDB-lite"/>
    </source>
</evidence>
<dbReference type="Proteomes" id="UP000019462">
    <property type="component" value="Unassembled WGS sequence"/>
</dbReference>
<sequence length="798" mass="85990">MGRPASQVPRTFARAAGAARVDELAGRRAGFGGQSTNTTAHQPLLSFSHAGLAASQRRRRSRASGTSAGPPPLEAGRSTGNPLRRLAAARSPSRPSLVEASYSRSPGSAQPSHPHAERSCNSSSEASPIISTTSFCPLLAPFFQANVSLLEAFATMSSSAPPAKRSITQDFTGDKDTLVPFEKVDQLLTQPGSALETEVRLVNGRLTTVWKLLPNSVRDLWLFSASTYASRPFIVAEGESHTYAAVHKRAQLVATWLSRQLGVQKGDRVAIVGRNHVEFVIAFYAVHLLGGVPALVNAFLPGQAMYDCIRDVGCKAALFDVERFRRMRDSDTDLIKKLFGPAGPDCVDDFDCVPGAHSGLSGVAVFPRAVSGIVPENEREWTGGKAGDQVYDAHELDHQYADVAQRADAIPKIEILPEDMASVLYTSGTTGKPKGVAATHRQFLSAGPNAGYGVASAYVRRGLAPPVPQPDDEQASSILLIPLFHSTGIQSGLVPSTARGTKICLMPKYDVDAAARMIQEHKVQIAVGIGFMVRELVLSKHALPSLEAISHGGSSSAKEIPEEARAKKPAMLVGQGYGSTEVNGAASALASDDYRLRPTSAGRAPPTIDIRIVDPDTLVQVANGKVGEIWIRGPNTALGYWGKKKATEEAFTRDGYFRTGDLGRKEDDGFIYVMDRSKHIIIRGGENISGTEVETAIYSERRIIDCAAVPIPDDRFGETVGIVCVPRAEFQKQNRPTEEDVLKVARKLLPKHEVPDFIWIRDEPLERNANGKVDKAIVKEAARKRHAEQKAASAKPKL</sequence>
<dbReference type="InterPro" id="IPR042099">
    <property type="entry name" value="ANL_N_sf"/>
</dbReference>
<feature type="compositionally biased region" description="Low complexity" evidence="1">
    <location>
        <begin position="82"/>
        <end position="97"/>
    </location>
</feature>
<feature type="compositionally biased region" description="Polar residues" evidence="1">
    <location>
        <begin position="102"/>
        <end position="111"/>
    </location>
</feature>
<dbReference type="Gene3D" id="3.40.50.12780">
    <property type="entry name" value="N-terminal domain of ligase-like"/>
    <property type="match status" value="1"/>
</dbReference>
<dbReference type="Gene3D" id="3.30.300.30">
    <property type="match status" value="1"/>
</dbReference>
<evidence type="ECO:0000313" key="4">
    <source>
        <dbReference type="EMBL" id="ETS61246.1"/>
    </source>
</evidence>
<name>W3VKI9_MOEAP</name>
<feature type="region of interest" description="Disordered" evidence="1">
    <location>
        <begin position="29"/>
        <end position="124"/>
    </location>
</feature>
<accession>W3VKI9</accession>
<dbReference type="InterPro" id="IPR020845">
    <property type="entry name" value="AMP-binding_CS"/>
</dbReference>
<evidence type="ECO:0000259" key="3">
    <source>
        <dbReference type="Pfam" id="PF13193"/>
    </source>
</evidence>
<dbReference type="InterPro" id="IPR045851">
    <property type="entry name" value="AMP-bd_C_sf"/>
</dbReference>
<protein>
    <submittedName>
        <fullName evidence="4">Uncharacterized protein</fullName>
    </submittedName>
</protein>
<dbReference type="Pfam" id="PF00501">
    <property type="entry name" value="AMP-binding"/>
    <property type="match status" value="1"/>
</dbReference>
<feature type="domain" description="AMP-dependent synthetase/ligase" evidence="2">
    <location>
        <begin position="225"/>
        <end position="641"/>
    </location>
</feature>
<feature type="domain" description="AMP-binding enzyme C-terminal" evidence="3">
    <location>
        <begin position="692"/>
        <end position="772"/>
    </location>
</feature>
<dbReference type="PANTHER" id="PTHR43767">
    <property type="entry name" value="LONG-CHAIN-FATTY-ACID--COA LIGASE"/>
    <property type="match status" value="1"/>
</dbReference>
<dbReference type="InterPro" id="IPR000873">
    <property type="entry name" value="AMP-dep_synth/lig_dom"/>
</dbReference>
<proteinExistence type="predicted"/>
<dbReference type="GO" id="GO:0016878">
    <property type="term" value="F:acid-thiol ligase activity"/>
    <property type="evidence" value="ECO:0007669"/>
    <property type="project" value="UniProtKB-ARBA"/>
</dbReference>
<dbReference type="InterPro" id="IPR050237">
    <property type="entry name" value="ATP-dep_AMP-bd_enzyme"/>
</dbReference>
<dbReference type="OrthoDB" id="10253115at2759"/>
<dbReference type="EMBL" id="AWNI01000022">
    <property type="protein sequence ID" value="ETS61246.1"/>
    <property type="molecule type" value="Genomic_DNA"/>
</dbReference>
<evidence type="ECO:0000313" key="5">
    <source>
        <dbReference type="Proteomes" id="UP000019462"/>
    </source>
</evidence>
<dbReference type="AlphaFoldDB" id="W3VKI9"/>
<dbReference type="SUPFAM" id="SSF56801">
    <property type="entry name" value="Acetyl-CoA synthetase-like"/>
    <property type="match status" value="1"/>
</dbReference>
<comment type="caution">
    <text evidence="4">The sequence shown here is derived from an EMBL/GenBank/DDBJ whole genome shotgun (WGS) entry which is preliminary data.</text>
</comment>
<organism evidence="4 5">
    <name type="scientific">Moesziomyces aphidis</name>
    <name type="common">Pseudozyma aphidis</name>
    <dbReference type="NCBI Taxonomy" id="84754"/>
    <lineage>
        <taxon>Eukaryota</taxon>
        <taxon>Fungi</taxon>
        <taxon>Dikarya</taxon>
        <taxon>Basidiomycota</taxon>
        <taxon>Ustilaginomycotina</taxon>
        <taxon>Ustilaginomycetes</taxon>
        <taxon>Ustilaginales</taxon>
        <taxon>Ustilaginaceae</taxon>
        <taxon>Moesziomyces</taxon>
    </lineage>
</organism>
<dbReference type="Pfam" id="PF13193">
    <property type="entry name" value="AMP-binding_C"/>
    <property type="match status" value="1"/>
</dbReference>
<gene>
    <name evidence="4" type="ORF">PaG_05208</name>
</gene>
<dbReference type="InterPro" id="IPR025110">
    <property type="entry name" value="AMP-bd_C"/>
</dbReference>
<dbReference type="PROSITE" id="PS00455">
    <property type="entry name" value="AMP_BINDING"/>
    <property type="match status" value="1"/>
</dbReference>
<feature type="region of interest" description="Disordered" evidence="1">
    <location>
        <begin position="1"/>
        <end position="20"/>
    </location>
</feature>
<dbReference type="HOGENOM" id="CLU_000022_59_0_1"/>
<reference evidence="4 5" key="1">
    <citation type="journal article" date="2014" name="Genome Announc.">
        <title>Genome sequence of the basidiomycetous fungus Pseudozyma aphidis DSM70725, an efficient producer of biosurfactant mannosylerythritol lipids.</title>
        <authorList>
            <person name="Lorenz S."/>
            <person name="Guenther M."/>
            <person name="Grumaz C."/>
            <person name="Rupp S."/>
            <person name="Zibek S."/>
            <person name="Sohn K."/>
        </authorList>
    </citation>
    <scope>NUCLEOTIDE SEQUENCE [LARGE SCALE GENOMIC DNA]</scope>
    <source>
        <strain evidence="5">ATCC 32657 / CBS 517.83 / DSM 70725 / JCM 10318 / NBRC 10182 / NRRL Y-7954 / St-0401</strain>
    </source>
</reference>